<organism evidence="4 5">
    <name type="scientific">Anatilimnocola aggregata</name>
    <dbReference type="NCBI Taxonomy" id="2528021"/>
    <lineage>
        <taxon>Bacteria</taxon>
        <taxon>Pseudomonadati</taxon>
        <taxon>Planctomycetota</taxon>
        <taxon>Planctomycetia</taxon>
        <taxon>Pirellulales</taxon>
        <taxon>Pirellulaceae</taxon>
        <taxon>Anatilimnocola</taxon>
    </lineage>
</organism>
<feature type="compositionally biased region" description="Basic and acidic residues" evidence="2">
    <location>
        <begin position="1151"/>
        <end position="1161"/>
    </location>
</feature>
<keyword evidence="5" id="KW-1185">Reference proteome</keyword>
<dbReference type="CDD" id="cd00060">
    <property type="entry name" value="FHA"/>
    <property type="match status" value="1"/>
</dbReference>
<keyword evidence="3" id="KW-1133">Transmembrane helix</keyword>
<feature type="region of interest" description="Disordered" evidence="2">
    <location>
        <begin position="1150"/>
        <end position="1199"/>
    </location>
</feature>
<dbReference type="KEGG" id="aagg:ETAA8_51090"/>
<proteinExistence type="predicted"/>
<feature type="region of interest" description="Disordered" evidence="2">
    <location>
        <begin position="1008"/>
        <end position="1042"/>
    </location>
</feature>
<name>A0A517YIF1_9BACT</name>
<dbReference type="SUPFAM" id="SSF49879">
    <property type="entry name" value="SMAD/FHA domain"/>
    <property type="match status" value="1"/>
</dbReference>
<protein>
    <recommendedName>
        <fullName evidence="6">FHA domain-containing protein</fullName>
    </recommendedName>
</protein>
<evidence type="ECO:0000313" key="5">
    <source>
        <dbReference type="Proteomes" id="UP000315017"/>
    </source>
</evidence>
<reference evidence="4 5" key="1">
    <citation type="submission" date="2019-02" db="EMBL/GenBank/DDBJ databases">
        <title>Deep-cultivation of Planctomycetes and their phenomic and genomic characterization uncovers novel biology.</title>
        <authorList>
            <person name="Wiegand S."/>
            <person name="Jogler M."/>
            <person name="Boedeker C."/>
            <person name="Pinto D."/>
            <person name="Vollmers J."/>
            <person name="Rivas-Marin E."/>
            <person name="Kohn T."/>
            <person name="Peeters S.H."/>
            <person name="Heuer A."/>
            <person name="Rast P."/>
            <person name="Oberbeckmann S."/>
            <person name="Bunk B."/>
            <person name="Jeske O."/>
            <person name="Meyerdierks A."/>
            <person name="Storesund J.E."/>
            <person name="Kallscheuer N."/>
            <person name="Luecker S."/>
            <person name="Lage O.M."/>
            <person name="Pohl T."/>
            <person name="Merkel B.J."/>
            <person name="Hornburger P."/>
            <person name="Mueller R.-W."/>
            <person name="Bruemmer F."/>
            <person name="Labrenz M."/>
            <person name="Spormann A.M."/>
            <person name="Op den Camp H."/>
            <person name="Overmann J."/>
            <person name="Amann R."/>
            <person name="Jetten M.S.M."/>
            <person name="Mascher T."/>
            <person name="Medema M.H."/>
            <person name="Devos D.P."/>
            <person name="Kaster A.-K."/>
            <person name="Ovreas L."/>
            <person name="Rohde M."/>
            <person name="Galperin M.Y."/>
            <person name="Jogler C."/>
        </authorList>
    </citation>
    <scope>NUCLEOTIDE SEQUENCE [LARGE SCALE GENOMIC DNA]</scope>
    <source>
        <strain evidence="4 5">ETA_A8</strain>
    </source>
</reference>
<dbReference type="Proteomes" id="UP000315017">
    <property type="component" value="Chromosome"/>
</dbReference>
<keyword evidence="3" id="KW-0472">Membrane</keyword>
<feature type="transmembrane region" description="Helical" evidence="3">
    <location>
        <begin position="1243"/>
        <end position="1261"/>
    </location>
</feature>
<dbReference type="Gene3D" id="2.60.200.20">
    <property type="match status" value="1"/>
</dbReference>
<dbReference type="EMBL" id="CP036274">
    <property type="protein sequence ID" value="QDU29991.1"/>
    <property type="molecule type" value="Genomic_DNA"/>
</dbReference>
<feature type="coiled-coil region" evidence="1">
    <location>
        <begin position="364"/>
        <end position="562"/>
    </location>
</feature>
<feature type="coiled-coil region" evidence="1">
    <location>
        <begin position="788"/>
        <end position="853"/>
    </location>
</feature>
<dbReference type="InterPro" id="IPR008984">
    <property type="entry name" value="SMAD_FHA_dom_sf"/>
</dbReference>
<evidence type="ECO:0000256" key="1">
    <source>
        <dbReference type="SAM" id="Coils"/>
    </source>
</evidence>
<feature type="coiled-coil region" evidence="1">
    <location>
        <begin position="613"/>
        <end position="666"/>
    </location>
</feature>
<keyword evidence="3" id="KW-0812">Transmembrane</keyword>
<feature type="region of interest" description="Disordered" evidence="2">
    <location>
        <begin position="924"/>
        <end position="947"/>
    </location>
</feature>
<feature type="region of interest" description="Disordered" evidence="2">
    <location>
        <begin position="1061"/>
        <end position="1080"/>
    </location>
</feature>
<feature type="coiled-coil region" evidence="1">
    <location>
        <begin position="161"/>
        <end position="272"/>
    </location>
</feature>
<feature type="region of interest" description="Disordered" evidence="2">
    <location>
        <begin position="117"/>
        <end position="152"/>
    </location>
</feature>
<sequence length="1309" mass="143333">MQSLMTPPRTFKTGLLGSATGDLVLQICGGEHDGRTLRIAAAKCVIGSATGCTLRLRARGVRPIHCLILRGPRGAVVRCWTADVLLNERGFSESALGVGDSLQLGPVKLSVVDLGRPAPADEAPAEEEAECSTVNQTPEAQPPQRPSPRVRNRRKQLFDVLRQDRKQQAELQATIQSQSEQLKAMQQQVEQVTVAATNVERTSTAAIDDCVQQQLAKTVEQLRQELEAAAQRRALEQQSVSRQRANWEEQAEQRRTAELQQLRDELQQEQALQSSKMAAELKAKHDGEIAQLRDAAIRAAASTKAELTAIADERETLAREVAALKLALETKEHSEEFSRQSIASQIEQLSHAFELVRQERDELFQRLQDEQLNFDQQLARAQSQADEARLSALRQLREVQSNADTKAAQLEQELTALRSQTAGASTSLQQERDGWTQARKSLEAELVALNGRLRQSEELLHEARENSGQLQAAVLAEAESARKERDAVRAQMLRQQQDWTEFRTRLEAAGVEERQLAEERCAGLQAELATQRQAYELARSESRQLQDQLTQLQIELEQSQEALFAAEHGVNNRLQQMTVSMEQLQIDRGGVESQLEIERAEWEQERNALALCVAELQTEVTRLTTEQAAAEEAARQQLTSEAERRVDTAQQALIAAQQQLEHWQEAATTNKLQCEELLAAAAKFQRQELAWQLEREQLEILQQSSNERLQHLETAINDLQQQLADAHAAVAVTCAPSSFAAPPAEENLGRTINVNNQDLAALQEQSMLAAVVPGGLLAPHDVSHVPDSAELQARAATLQEQAEELAAQQSQLEEQQAIVARQRIELEQFQASLVELEQTLLHREQELQQLASMPANAAAVPAADHYYEHSYGGAEEAERESNPLSESEAFAAMADQVAALYREPQEVVNEQVSLADANVHDSLYDSPATFSNPEEPLSNAEEPDAEESLIIPTTSPADAEVADAVSNEFIIQPSADDVVEATPPLFNAEESSAGDDFESQLEARMARVMRQEKSSWNAASSTGNEGSDNLAPAEPEAPPTQSQAVNSVLDRLREAGLWKGEGTAKSDQLPSSHPPVDEGLCRQSSVGAIVGDLPTAADVEEQVEEEPEDNLALLARSAPAKASLLESPTSEQSEADDSIESYMSRLMQRLRKSDEVEEPVKKNTGNNHSRVSTPVAAPVVPVAPVKQTDSTPLTSLSDLAPRSQAPELGANLAAMRELANSAARGAIETHKQQSSAQRVTKRTVFSLMALLVASGFVLCYVRTNSSIALGGVALSILWAVSSSALAGYQNMTLRRASQDSNDVPPDAAK</sequence>
<feature type="compositionally biased region" description="Polar residues" evidence="2">
    <location>
        <begin position="1014"/>
        <end position="1027"/>
    </location>
</feature>
<feature type="transmembrane region" description="Helical" evidence="3">
    <location>
        <begin position="1268"/>
        <end position="1288"/>
    </location>
</feature>
<feature type="coiled-coil region" evidence="1">
    <location>
        <begin position="695"/>
        <end position="729"/>
    </location>
</feature>
<feature type="compositionally biased region" description="Polar residues" evidence="2">
    <location>
        <begin position="1163"/>
        <end position="1172"/>
    </location>
</feature>
<evidence type="ECO:0000313" key="4">
    <source>
        <dbReference type="EMBL" id="QDU29991.1"/>
    </source>
</evidence>
<feature type="compositionally biased region" description="Polar residues" evidence="2">
    <location>
        <begin position="1187"/>
        <end position="1197"/>
    </location>
</feature>
<evidence type="ECO:0008006" key="6">
    <source>
        <dbReference type="Google" id="ProtNLM"/>
    </source>
</evidence>
<feature type="compositionally biased region" description="Low complexity" evidence="2">
    <location>
        <begin position="1174"/>
        <end position="1185"/>
    </location>
</feature>
<evidence type="ECO:0000256" key="2">
    <source>
        <dbReference type="SAM" id="MobiDB-lite"/>
    </source>
</evidence>
<gene>
    <name evidence="4" type="ORF">ETAA8_51090</name>
</gene>
<evidence type="ECO:0000256" key="3">
    <source>
        <dbReference type="SAM" id="Phobius"/>
    </source>
</evidence>
<keyword evidence="1" id="KW-0175">Coiled coil</keyword>
<accession>A0A517YIF1</accession>